<dbReference type="InterPro" id="IPR012910">
    <property type="entry name" value="Plug_dom"/>
</dbReference>
<accession>A0ABT8KPP6</accession>
<dbReference type="Gene3D" id="2.170.130.10">
    <property type="entry name" value="TonB-dependent receptor, plug domain"/>
    <property type="match status" value="1"/>
</dbReference>
<dbReference type="InterPro" id="IPR039426">
    <property type="entry name" value="TonB-dep_rcpt-like"/>
</dbReference>
<dbReference type="Proteomes" id="UP001172082">
    <property type="component" value="Unassembled WGS sequence"/>
</dbReference>
<evidence type="ECO:0000256" key="7">
    <source>
        <dbReference type="PROSITE-ProRule" id="PRU01360"/>
    </source>
</evidence>
<dbReference type="Pfam" id="PF13715">
    <property type="entry name" value="CarbopepD_reg_2"/>
    <property type="match status" value="1"/>
</dbReference>
<evidence type="ECO:0000256" key="1">
    <source>
        <dbReference type="ARBA" id="ARBA00004571"/>
    </source>
</evidence>
<keyword evidence="4 7" id="KW-0812">Transmembrane</keyword>
<dbReference type="InterPro" id="IPR036942">
    <property type="entry name" value="Beta-barrel_TonB_sf"/>
</dbReference>
<keyword evidence="3 7" id="KW-1134">Transmembrane beta strand</keyword>
<comment type="subcellular location">
    <subcellularLocation>
        <location evidence="1 7">Cell outer membrane</location>
        <topology evidence="1 7">Multi-pass membrane protein</topology>
    </subcellularLocation>
</comment>
<keyword evidence="5 7" id="KW-0472">Membrane</keyword>
<evidence type="ECO:0000313" key="10">
    <source>
        <dbReference type="Proteomes" id="UP001172082"/>
    </source>
</evidence>
<evidence type="ECO:0000256" key="3">
    <source>
        <dbReference type="ARBA" id="ARBA00022452"/>
    </source>
</evidence>
<organism evidence="9 10">
    <name type="scientific">Splendidivirga corallicola</name>
    <dbReference type="NCBI Taxonomy" id="3051826"/>
    <lineage>
        <taxon>Bacteria</taxon>
        <taxon>Pseudomonadati</taxon>
        <taxon>Bacteroidota</taxon>
        <taxon>Cytophagia</taxon>
        <taxon>Cytophagales</taxon>
        <taxon>Splendidivirgaceae</taxon>
        <taxon>Splendidivirga</taxon>
    </lineage>
</organism>
<reference evidence="9" key="1">
    <citation type="submission" date="2023-06" db="EMBL/GenBank/DDBJ databases">
        <title>Genomic of Parafulvivirga corallium.</title>
        <authorList>
            <person name="Wang G."/>
        </authorList>
    </citation>
    <scope>NUCLEOTIDE SEQUENCE</scope>
    <source>
        <strain evidence="9">BMA10</strain>
    </source>
</reference>
<evidence type="ECO:0000256" key="5">
    <source>
        <dbReference type="ARBA" id="ARBA00023136"/>
    </source>
</evidence>
<evidence type="ECO:0000256" key="2">
    <source>
        <dbReference type="ARBA" id="ARBA00022448"/>
    </source>
</evidence>
<sequence>MNIRNLEFNQKGWIILLVVMMIQILPSHAQEQTTVSGKVTDENGEPLTGVSIFIDGTTQGTTSGLEGEFSIQVKIGEVLVFQMLGMETIKRSINNNAPLSISLKEETSILGEVVVTGFQEVDRKLFTGASESIKMEDIKAIGTVDISRNLEGQAAGVNVDNVSGTFGTSPKIRIRGNASINGNNQPLFVIDGVILEDLTNVNTEDFISGNANTLISSSIANLNPNDIESFQILKDASATAIYGARAANGVIVISTKRGRSGKLQVNYTGNFSGKLRPTYGQFNLLNSAEEMSVYRELFDKGLIDISTSVRAQNYGALGKMFALIANHELEWGPGGTLNEEFLNQYENANTDWFDVLFRDVGLQQQHSLSFTTGNEKSNNYYSISYLNDQGQTIADKVQRFTGTARNTYFISDAFTFGLKLNASYRNQTVPGTRNREFDPITGRFSRSFDINPFSYALNTSRSIRPYDQNGDLEFFRRNYAPFNILEELKFNFIDIQVVDVSAQADFEVTPMENLSIKGVVQARYANTERDHTVHENSNQAEAYRANSTQFIQDANNLLFRDPDNPGLNPQVVLPQGGFNYLDQSELLNFFNRVSVEWSTSLNDIHEFNVLAGQELRFTNRSATSATGIGVIYGSGGIVVTDPKIIEFFNLQNIDYFGLNEERDRFFGLFFNGGYAYKSRYVANFTVRYDGSNQLGESDAARYLPTWNVSGAWNINNEPFFQNLSIFNSFDYLKLRGTYGISGNLPPQASALLNLQADVTIRPTDVEPFLNIVDLTNTELTWEKLQEFNVGLDFSLKESKLSGSLNFYLREAFDLIGTVQTSGVGGQGLKVGNFADMESVGYEVSLSSLNLRKGDFTWRTRFNFGYTRDEITKLDFGPRIADAIGQNGAAVLGGPRRGLFSTKFAGLNSQGIPEFFNENGERVFQYDLQNRDNLTEILTFEGPTEPRGAGGLTNTFTYKGFTLSALLSFKFDYKIRLNDAFFPTYTDFDALPGELADRWAVPGDEDLTDIPVILDRGIAQSNGNVVLAYQLFNKSTARVADGDYIRLRNVRLAYQVPPQWASRFGLSSASFAVEGQNLALLYSDDALNGQDPEFFRSGGVSLPQPRLITFSLNIGL</sequence>
<dbReference type="InterPro" id="IPR023996">
    <property type="entry name" value="TonB-dep_OMP_SusC/RagA"/>
</dbReference>
<dbReference type="InterPro" id="IPR008969">
    <property type="entry name" value="CarboxyPept-like_regulatory"/>
</dbReference>
<comment type="caution">
    <text evidence="9">The sequence shown here is derived from an EMBL/GenBank/DDBJ whole genome shotgun (WGS) entry which is preliminary data.</text>
</comment>
<dbReference type="PROSITE" id="PS52016">
    <property type="entry name" value="TONB_DEPENDENT_REC_3"/>
    <property type="match status" value="1"/>
</dbReference>
<dbReference type="RefSeq" id="WP_346752402.1">
    <property type="nucleotide sequence ID" value="NZ_JAUJEA010000004.1"/>
</dbReference>
<keyword evidence="2 7" id="KW-0813">Transport</keyword>
<dbReference type="NCBIfam" id="TIGR04056">
    <property type="entry name" value="OMP_RagA_SusC"/>
    <property type="match status" value="1"/>
</dbReference>
<dbReference type="InterPro" id="IPR037066">
    <property type="entry name" value="Plug_dom_sf"/>
</dbReference>
<feature type="domain" description="TonB-dependent receptor plug" evidence="8">
    <location>
        <begin position="127"/>
        <end position="250"/>
    </location>
</feature>
<dbReference type="SUPFAM" id="SSF56935">
    <property type="entry name" value="Porins"/>
    <property type="match status" value="1"/>
</dbReference>
<evidence type="ECO:0000256" key="4">
    <source>
        <dbReference type="ARBA" id="ARBA00022692"/>
    </source>
</evidence>
<proteinExistence type="inferred from homology"/>
<dbReference type="InterPro" id="IPR023997">
    <property type="entry name" value="TonB-dep_OMP_SusC/RagA_CS"/>
</dbReference>
<evidence type="ECO:0000313" key="9">
    <source>
        <dbReference type="EMBL" id="MDN5202378.1"/>
    </source>
</evidence>
<dbReference type="Pfam" id="PF07715">
    <property type="entry name" value="Plug"/>
    <property type="match status" value="1"/>
</dbReference>
<keyword evidence="10" id="KW-1185">Reference proteome</keyword>
<protein>
    <submittedName>
        <fullName evidence="9">SusC/RagA family TonB-linked outer membrane protein</fullName>
    </submittedName>
</protein>
<gene>
    <name evidence="9" type="ORF">QQ008_13410</name>
</gene>
<evidence type="ECO:0000259" key="8">
    <source>
        <dbReference type="Pfam" id="PF07715"/>
    </source>
</evidence>
<name>A0ABT8KPP6_9BACT</name>
<evidence type="ECO:0000256" key="6">
    <source>
        <dbReference type="ARBA" id="ARBA00023237"/>
    </source>
</evidence>
<dbReference type="EMBL" id="JAUJEA010000004">
    <property type="protein sequence ID" value="MDN5202378.1"/>
    <property type="molecule type" value="Genomic_DNA"/>
</dbReference>
<dbReference type="SUPFAM" id="SSF49464">
    <property type="entry name" value="Carboxypeptidase regulatory domain-like"/>
    <property type="match status" value="1"/>
</dbReference>
<comment type="similarity">
    <text evidence="7">Belongs to the TonB-dependent receptor family.</text>
</comment>
<dbReference type="Gene3D" id="2.60.40.1120">
    <property type="entry name" value="Carboxypeptidase-like, regulatory domain"/>
    <property type="match status" value="1"/>
</dbReference>
<dbReference type="Gene3D" id="2.40.170.20">
    <property type="entry name" value="TonB-dependent receptor, beta-barrel domain"/>
    <property type="match status" value="1"/>
</dbReference>
<dbReference type="NCBIfam" id="TIGR04057">
    <property type="entry name" value="SusC_RagA_signa"/>
    <property type="match status" value="1"/>
</dbReference>
<keyword evidence="6 7" id="KW-0998">Cell outer membrane</keyword>